<feature type="non-terminal residue" evidence="2">
    <location>
        <position position="1"/>
    </location>
</feature>
<organism evidence="2">
    <name type="scientific">uncultured Chloroflexia bacterium</name>
    <dbReference type="NCBI Taxonomy" id="1672391"/>
    <lineage>
        <taxon>Bacteria</taxon>
        <taxon>Bacillati</taxon>
        <taxon>Chloroflexota</taxon>
        <taxon>Chloroflexia</taxon>
        <taxon>environmental samples</taxon>
    </lineage>
</organism>
<sequence length="102" mass="11438">GPAVALILRIGVGRGRNPAEPDEREAAADRGRAEDHARARGGRRPLPLGRSVPQGRKARQRRRGRKRFQPDPGRLRHRVRCTGPRRVRLPDRGRPGARQPVL</sequence>
<feature type="compositionally biased region" description="Basic and acidic residues" evidence="1">
    <location>
        <begin position="17"/>
        <end position="38"/>
    </location>
</feature>
<feature type="compositionally biased region" description="Basic residues" evidence="1">
    <location>
        <begin position="75"/>
        <end position="87"/>
    </location>
</feature>
<evidence type="ECO:0000256" key="1">
    <source>
        <dbReference type="SAM" id="MobiDB-lite"/>
    </source>
</evidence>
<gene>
    <name evidence="2" type="ORF">AVDCRST_MAG93-870</name>
</gene>
<accession>A0A6J4HSJ7</accession>
<evidence type="ECO:0000313" key="2">
    <source>
        <dbReference type="EMBL" id="CAA9230791.1"/>
    </source>
</evidence>
<feature type="non-terminal residue" evidence="2">
    <location>
        <position position="102"/>
    </location>
</feature>
<proteinExistence type="predicted"/>
<reference evidence="2" key="1">
    <citation type="submission" date="2020-02" db="EMBL/GenBank/DDBJ databases">
        <authorList>
            <person name="Meier V. D."/>
        </authorList>
    </citation>
    <scope>NUCLEOTIDE SEQUENCE</scope>
    <source>
        <strain evidence="2">AVDCRST_MAG93</strain>
    </source>
</reference>
<dbReference type="AlphaFoldDB" id="A0A6J4HSJ7"/>
<name>A0A6J4HSJ7_9CHLR</name>
<dbReference type="EMBL" id="CADCTR010000281">
    <property type="protein sequence ID" value="CAA9230791.1"/>
    <property type="molecule type" value="Genomic_DNA"/>
</dbReference>
<feature type="compositionally biased region" description="Basic residues" evidence="1">
    <location>
        <begin position="56"/>
        <end position="67"/>
    </location>
</feature>
<protein>
    <submittedName>
        <fullName evidence="2">Uncharacterized protein</fullName>
    </submittedName>
</protein>
<feature type="region of interest" description="Disordered" evidence="1">
    <location>
        <begin position="1"/>
        <end position="102"/>
    </location>
</feature>